<comment type="subcellular location">
    <subcellularLocation>
        <location evidence="1">Nucleus</location>
    </subcellularLocation>
</comment>
<dbReference type="EMBL" id="JBBNAE010000007">
    <property type="protein sequence ID" value="KAK9110820.1"/>
    <property type="molecule type" value="Genomic_DNA"/>
</dbReference>
<feature type="region of interest" description="Disordered" evidence="6">
    <location>
        <begin position="156"/>
        <end position="178"/>
    </location>
</feature>
<organism evidence="8 9">
    <name type="scientific">Stephania japonica</name>
    <dbReference type="NCBI Taxonomy" id="461633"/>
    <lineage>
        <taxon>Eukaryota</taxon>
        <taxon>Viridiplantae</taxon>
        <taxon>Streptophyta</taxon>
        <taxon>Embryophyta</taxon>
        <taxon>Tracheophyta</taxon>
        <taxon>Spermatophyta</taxon>
        <taxon>Magnoliopsida</taxon>
        <taxon>Ranunculales</taxon>
        <taxon>Menispermaceae</taxon>
        <taxon>Menispermoideae</taxon>
        <taxon>Cissampelideae</taxon>
        <taxon>Stephania</taxon>
    </lineage>
</organism>
<evidence type="ECO:0000256" key="6">
    <source>
        <dbReference type="SAM" id="MobiDB-lite"/>
    </source>
</evidence>
<protein>
    <recommendedName>
        <fullName evidence="7">BHLH domain-containing protein</fullName>
    </recommendedName>
</protein>
<evidence type="ECO:0000313" key="9">
    <source>
        <dbReference type="Proteomes" id="UP001417504"/>
    </source>
</evidence>
<evidence type="ECO:0000259" key="7">
    <source>
        <dbReference type="PROSITE" id="PS50888"/>
    </source>
</evidence>
<dbReference type="Pfam" id="PF22754">
    <property type="entry name" value="bHLH-TF_ACT-like_plant"/>
    <property type="match status" value="1"/>
</dbReference>
<feature type="region of interest" description="Disordered" evidence="6">
    <location>
        <begin position="261"/>
        <end position="281"/>
    </location>
</feature>
<dbReference type="PROSITE" id="PS50888">
    <property type="entry name" value="BHLH"/>
    <property type="match status" value="1"/>
</dbReference>
<evidence type="ECO:0000313" key="8">
    <source>
        <dbReference type="EMBL" id="KAK9110820.1"/>
    </source>
</evidence>
<dbReference type="CDD" id="cd11452">
    <property type="entry name" value="bHLH_AtNAI1_like"/>
    <property type="match status" value="1"/>
</dbReference>
<dbReference type="GO" id="GO:0046983">
    <property type="term" value="F:protein dimerization activity"/>
    <property type="evidence" value="ECO:0007669"/>
    <property type="project" value="InterPro"/>
</dbReference>
<keyword evidence="9" id="KW-1185">Reference proteome</keyword>
<dbReference type="Gene3D" id="4.10.280.10">
    <property type="entry name" value="Helix-loop-helix DNA-binding domain"/>
    <property type="match status" value="1"/>
</dbReference>
<dbReference type="InterPro" id="IPR011598">
    <property type="entry name" value="bHLH_dom"/>
</dbReference>
<gene>
    <name evidence="8" type="ORF">Sjap_018880</name>
</gene>
<dbReference type="AlphaFoldDB" id="A0AAP0I8Y0"/>
<evidence type="ECO:0000256" key="2">
    <source>
        <dbReference type="ARBA" id="ARBA00023015"/>
    </source>
</evidence>
<evidence type="ECO:0000256" key="1">
    <source>
        <dbReference type="ARBA" id="ARBA00004123"/>
    </source>
</evidence>
<keyword evidence="3" id="KW-0804">Transcription</keyword>
<dbReference type="InterPro" id="IPR036638">
    <property type="entry name" value="HLH_DNA-bd_sf"/>
</dbReference>
<feature type="domain" description="BHLH" evidence="7">
    <location>
        <begin position="177"/>
        <end position="226"/>
    </location>
</feature>
<evidence type="ECO:0000256" key="3">
    <source>
        <dbReference type="ARBA" id="ARBA00023163"/>
    </source>
</evidence>
<keyword evidence="5" id="KW-0175">Coiled coil</keyword>
<evidence type="ECO:0000256" key="4">
    <source>
        <dbReference type="ARBA" id="ARBA00023242"/>
    </source>
</evidence>
<keyword evidence="4" id="KW-0539">Nucleus</keyword>
<dbReference type="Proteomes" id="UP001417504">
    <property type="component" value="Unassembled WGS sequence"/>
</dbReference>
<dbReference type="SMART" id="SM00353">
    <property type="entry name" value="HLH"/>
    <property type="match status" value="1"/>
</dbReference>
<dbReference type="SUPFAM" id="SSF47459">
    <property type="entry name" value="HLH, helix-loop-helix DNA-binding domain"/>
    <property type="match status" value="1"/>
</dbReference>
<proteinExistence type="predicted"/>
<evidence type="ECO:0000256" key="5">
    <source>
        <dbReference type="SAM" id="Coils"/>
    </source>
</evidence>
<comment type="caution">
    <text evidence="8">The sequence shown here is derived from an EMBL/GenBank/DDBJ whole genome shotgun (WGS) entry which is preliminary data.</text>
</comment>
<dbReference type="InterPro" id="IPR052610">
    <property type="entry name" value="bHLH_transcription_regulator"/>
</dbReference>
<dbReference type="PANTHER" id="PTHR45959">
    <property type="entry name" value="BHLH TRANSCRIPTION FACTOR"/>
    <property type="match status" value="1"/>
</dbReference>
<accession>A0AAP0I8Y0</accession>
<dbReference type="InterPro" id="IPR054502">
    <property type="entry name" value="bHLH-TF_ACT-like_plant"/>
</dbReference>
<sequence>MEDPNNAYANIQSQMSFLDHHRLEYLNNTQHIAAALASSGGQSTYPAVLKRSFSHSSMESAPHHHDQAGGDGVEGCRPSKHITTNSWNSSSSGHDISNITTRSGSPNNNNILSFGISASSDSLANYSHHNKQQQQQQEQYESMMCEVKANYVNHQSYASNKGRPGGGIANNNIKPPHASQDHIIAERKRREKLSQRFIALSAIVPNLKKMDKASVLGDAIKYMKQLQEKVDALEDKLAKKSTVVESAIFVKKSLLILDESKNNGSSHNSSNKDDDESNNVDHWQQPLPEIEVRVCGKNVLIRIHCDKNKCVLVNALSLLEDNLKLIVTNSNLMPFADSSLHITIVAQMDEENCMTVKDLVKNLRSAFV</sequence>
<feature type="coiled-coil region" evidence="5">
    <location>
        <begin position="216"/>
        <end position="243"/>
    </location>
</feature>
<feature type="compositionally biased region" description="Polar residues" evidence="6">
    <location>
        <begin position="81"/>
        <end position="111"/>
    </location>
</feature>
<dbReference type="Pfam" id="PF00010">
    <property type="entry name" value="HLH"/>
    <property type="match status" value="1"/>
</dbReference>
<dbReference type="PANTHER" id="PTHR45959:SF2">
    <property type="entry name" value="BHLH TRANSCRIPTION FACTOR"/>
    <property type="match status" value="1"/>
</dbReference>
<name>A0AAP0I8Y0_9MAGN</name>
<keyword evidence="2" id="KW-0805">Transcription regulation</keyword>
<feature type="region of interest" description="Disordered" evidence="6">
    <location>
        <begin position="55"/>
        <end position="111"/>
    </location>
</feature>
<reference evidence="8 9" key="1">
    <citation type="submission" date="2024-01" db="EMBL/GenBank/DDBJ databases">
        <title>Genome assemblies of Stephania.</title>
        <authorList>
            <person name="Yang L."/>
        </authorList>
    </citation>
    <scope>NUCLEOTIDE SEQUENCE [LARGE SCALE GENOMIC DNA]</scope>
    <source>
        <strain evidence="8">QJT</strain>
        <tissue evidence="8">Leaf</tissue>
    </source>
</reference>